<proteinExistence type="predicted"/>
<dbReference type="Proteomes" id="UP000683360">
    <property type="component" value="Unassembled WGS sequence"/>
</dbReference>
<gene>
    <name evidence="1" type="ORF">MEDL_47219</name>
</gene>
<organism evidence="1 2">
    <name type="scientific">Mytilus edulis</name>
    <name type="common">Blue mussel</name>
    <dbReference type="NCBI Taxonomy" id="6550"/>
    <lineage>
        <taxon>Eukaryota</taxon>
        <taxon>Metazoa</taxon>
        <taxon>Spiralia</taxon>
        <taxon>Lophotrochozoa</taxon>
        <taxon>Mollusca</taxon>
        <taxon>Bivalvia</taxon>
        <taxon>Autobranchia</taxon>
        <taxon>Pteriomorphia</taxon>
        <taxon>Mytilida</taxon>
        <taxon>Mytiloidea</taxon>
        <taxon>Mytilidae</taxon>
        <taxon>Mytilinae</taxon>
        <taxon>Mytilus</taxon>
    </lineage>
</organism>
<evidence type="ECO:0000313" key="1">
    <source>
        <dbReference type="EMBL" id="CAG2234619.1"/>
    </source>
</evidence>
<protein>
    <submittedName>
        <fullName evidence="1">Uncharacterized protein</fullName>
    </submittedName>
</protein>
<comment type="caution">
    <text evidence="1">The sequence shown here is derived from an EMBL/GenBank/DDBJ whole genome shotgun (WGS) entry which is preliminary data.</text>
</comment>
<accession>A0A8S3TSR3</accession>
<dbReference type="AlphaFoldDB" id="A0A8S3TSR3"/>
<dbReference type="EMBL" id="CAJPWZ010002260">
    <property type="protein sequence ID" value="CAG2234619.1"/>
    <property type="molecule type" value="Genomic_DNA"/>
</dbReference>
<reference evidence="1" key="1">
    <citation type="submission" date="2021-03" db="EMBL/GenBank/DDBJ databases">
        <authorList>
            <person name="Bekaert M."/>
        </authorList>
    </citation>
    <scope>NUCLEOTIDE SEQUENCE</scope>
</reference>
<evidence type="ECO:0000313" key="2">
    <source>
        <dbReference type="Proteomes" id="UP000683360"/>
    </source>
</evidence>
<name>A0A8S3TSR3_MYTED</name>
<dbReference type="OrthoDB" id="5974599at2759"/>
<sequence>MSKSSSVGVISEVSVELKSLLAIEVSTCKKYNYVNDLVRTCSNKTSNLTSEQVLCIHEDNNAKAKEINNSHRSGYETPVRTEVKQVTSLIGSKGFISTAYSDMTPTDELLDKLQIPPGERQNRLEVLKRQSEMFFRYLCVQIGTSTIVKIRRFIYNKLMYKHFSQSQVIGSKSEGLDMSGSDTDLLLNFDSIAYEKNDKHSFSTGDLEYDSQMDNVPPGYVLLKFTGRETSYPSNQFHEFTHYLRNKFGYKEAFTKERHGPATMVTICGEELDGVVSVKSESWPRVAREWIHRKRCFGWPSGEMINAIVQSGRLIQFVVNENCPNYFVVRNNMFEGRFTSDSKKELLGNLYKLLSSGWLWILQSKSLNRFLNFVQDTKSQLELLKSMAIENEKVKSLNILTKLVAEGGLILSSALMGLDKTSKCKVNKFLKVPILRKKIVPMFCHFIDINQCNWNNKDLYTLYKFKINLFTMDLSDNVVTGKTLLATWLYNQGNYGDCLKITDVAVNNLDLRIIQNCDKSQHCHNFKQIMKCCRDISNLHYFCSFDIPFPVKSRMILKEIIQMFRPNAIPLFQEYRLAYIGFYPDIYVYFLRSLCFYRLGDQYNSDIEYRHMMSVDFVCSDNWKLRYRLSQFIMKLYLNVTRNDINMDLTNLSTVACSVWPHLRKLDFTVSDFFILLKAYENIIKQGVHPDLVSDLSGVPGHFWTNINDIMKYLSTIIVSQC</sequence>
<keyword evidence="2" id="KW-1185">Reference proteome</keyword>